<evidence type="ECO:0000256" key="11">
    <source>
        <dbReference type="ARBA" id="ARBA00069034"/>
    </source>
</evidence>
<protein>
    <recommendedName>
        <fullName evidence="11">NADH dehydrogenase (ubiquinone) complex I, assembly factor 6</fullName>
        <ecNumber evidence="3">2.5.1.32</ecNumber>
    </recommendedName>
</protein>
<keyword evidence="7" id="KW-0496">Mitochondrion</keyword>
<sequence>MSRNTFRPGFKSEGAWITNNMAAILNGRNCFARARRKRFWTVGVRNVANTTQTASQYCMNLVRNLDYENYLCLLLLPKICRTSVFAVRAFNVELARVQDSVSDPVIGRMRLQFWRDTLEDTFLGNPPQQPVALELAEAVTKFKLTKRWFSRLIDARERSLDNRPHETANALEEHSENSVSPVLYLVLECLGIRDVQADHAASHLGKAIGVATALRSTPFHGSKGKVYLPNDILIKHGVSHEDIIRGRKQQPVKEVTYELASLAHAHLSKAQTLISDAPKPASRAFLPMVSCRTYLTQIQKVDFDIFHPTLRERNHLLPLLLLKHAWTGL</sequence>
<dbReference type="FunFam" id="1.10.600.10:FF:000013">
    <property type="entry name" value="NADH dehydrogenase (ubiquinone) complex I, assembly factor 6"/>
    <property type="match status" value="1"/>
</dbReference>
<keyword evidence="4" id="KW-0125">Carotenoid biosynthesis</keyword>
<evidence type="ECO:0000256" key="2">
    <source>
        <dbReference type="ARBA" id="ARBA00004273"/>
    </source>
</evidence>
<dbReference type="Pfam" id="PF00494">
    <property type="entry name" value="SQS_PSY"/>
    <property type="match status" value="1"/>
</dbReference>
<dbReference type="Proteomes" id="UP000225706">
    <property type="component" value="Unassembled WGS sequence"/>
</dbReference>
<dbReference type="PANTHER" id="PTHR31480">
    <property type="entry name" value="BIFUNCTIONAL LYCOPENE CYCLASE/PHYTOENE SYNTHASE"/>
    <property type="match status" value="1"/>
</dbReference>
<dbReference type="EC" id="2.5.1.32" evidence="3"/>
<comment type="catalytic activity">
    <reaction evidence="1">
        <text>2 (2E,6E,10E)-geranylgeranyl diphosphate = 15-cis-phytoene + 2 diphosphate</text>
        <dbReference type="Rhea" id="RHEA:34475"/>
        <dbReference type="ChEBI" id="CHEBI:27787"/>
        <dbReference type="ChEBI" id="CHEBI:33019"/>
        <dbReference type="ChEBI" id="CHEBI:58756"/>
        <dbReference type="EC" id="2.5.1.32"/>
    </reaction>
</comment>
<keyword evidence="5" id="KW-0999">Mitochondrion inner membrane</keyword>
<evidence type="ECO:0000256" key="6">
    <source>
        <dbReference type="ARBA" id="ARBA00022946"/>
    </source>
</evidence>
<dbReference type="GO" id="GO:0005743">
    <property type="term" value="C:mitochondrial inner membrane"/>
    <property type="evidence" value="ECO:0007669"/>
    <property type="project" value="UniProtKB-SubCell"/>
</dbReference>
<evidence type="ECO:0000256" key="4">
    <source>
        <dbReference type="ARBA" id="ARBA00022746"/>
    </source>
</evidence>
<organism evidence="12 13">
    <name type="scientific">Stylophora pistillata</name>
    <name type="common">Smooth cauliflower coral</name>
    <dbReference type="NCBI Taxonomy" id="50429"/>
    <lineage>
        <taxon>Eukaryota</taxon>
        <taxon>Metazoa</taxon>
        <taxon>Cnidaria</taxon>
        <taxon>Anthozoa</taxon>
        <taxon>Hexacorallia</taxon>
        <taxon>Scleractinia</taxon>
        <taxon>Astrocoeniina</taxon>
        <taxon>Pocilloporidae</taxon>
        <taxon>Stylophora</taxon>
    </lineage>
</organism>
<keyword evidence="6" id="KW-0809">Transit peptide</keyword>
<dbReference type="Gene3D" id="1.10.600.10">
    <property type="entry name" value="Farnesyl Diphosphate Synthase"/>
    <property type="match status" value="1"/>
</dbReference>
<evidence type="ECO:0000256" key="7">
    <source>
        <dbReference type="ARBA" id="ARBA00023128"/>
    </source>
</evidence>
<keyword evidence="13" id="KW-1185">Reference proteome</keyword>
<proteinExistence type="inferred from homology"/>
<evidence type="ECO:0000256" key="9">
    <source>
        <dbReference type="ARBA" id="ARBA00038273"/>
    </source>
</evidence>
<evidence type="ECO:0000313" key="12">
    <source>
        <dbReference type="EMBL" id="PFX32236.1"/>
    </source>
</evidence>
<dbReference type="AlphaFoldDB" id="A0A2B4SSA3"/>
<evidence type="ECO:0000256" key="10">
    <source>
        <dbReference type="ARBA" id="ARBA00056665"/>
    </source>
</evidence>
<evidence type="ECO:0000256" key="3">
    <source>
        <dbReference type="ARBA" id="ARBA00012396"/>
    </source>
</evidence>
<accession>A0A2B4SSA3</accession>
<dbReference type="OrthoDB" id="270318at2759"/>
<evidence type="ECO:0000256" key="1">
    <source>
        <dbReference type="ARBA" id="ARBA00001805"/>
    </source>
</evidence>
<comment type="caution">
    <text evidence="12">The sequence shown here is derived from an EMBL/GenBank/DDBJ whole genome shotgun (WGS) entry which is preliminary data.</text>
</comment>
<gene>
    <name evidence="12" type="primary">NDUFAF6</name>
    <name evidence="12" type="ORF">AWC38_SpisGene2851</name>
</gene>
<dbReference type="GO" id="GO:0016117">
    <property type="term" value="P:carotenoid biosynthetic process"/>
    <property type="evidence" value="ECO:0007669"/>
    <property type="project" value="UniProtKB-KW"/>
</dbReference>
<dbReference type="STRING" id="50429.A0A2B4SSA3"/>
<comment type="function">
    <text evidence="10">Involved in the assembly of mitochondrial NADH:ubiquinone oxidoreductase complex (complex I) at early stages. May play a role in the biogenesis of complex I subunit MT-ND1.</text>
</comment>
<comment type="subcellular location">
    <subcellularLocation>
        <location evidence="2">Mitochondrion inner membrane</location>
    </subcellularLocation>
</comment>
<dbReference type="EMBL" id="LSMT01000025">
    <property type="protein sequence ID" value="PFX32236.1"/>
    <property type="molecule type" value="Genomic_DNA"/>
</dbReference>
<keyword evidence="12" id="KW-0830">Ubiquinone</keyword>
<comment type="similarity">
    <text evidence="9">Belongs to the NDUFAF6 family.</text>
</comment>
<dbReference type="SUPFAM" id="SSF48576">
    <property type="entry name" value="Terpenoid synthases"/>
    <property type="match status" value="1"/>
</dbReference>
<evidence type="ECO:0000313" key="13">
    <source>
        <dbReference type="Proteomes" id="UP000225706"/>
    </source>
</evidence>
<evidence type="ECO:0000256" key="8">
    <source>
        <dbReference type="ARBA" id="ARBA00023136"/>
    </source>
</evidence>
<dbReference type="InterPro" id="IPR002060">
    <property type="entry name" value="Squ/phyt_synthse"/>
</dbReference>
<reference evidence="13" key="1">
    <citation type="journal article" date="2017" name="bioRxiv">
        <title>Comparative analysis of the genomes of Stylophora pistillata and Acropora digitifera provides evidence for extensive differences between species of corals.</title>
        <authorList>
            <person name="Voolstra C.R."/>
            <person name="Li Y."/>
            <person name="Liew Y.J."/>
            <person name="Baumgarten S."/>
            <person name="Zoccola D."/>
            <person name="Flot J.-F."/>
            <person name="Tambutte S."/>
            <person name="Allemand D."/>
            <person name="Aranda M."/>
        </authorList>
    </citation>
    <scope>NUCLEOTIDE SEQUENCE [LARGE SCALE GENOMIC DNA]</scope>
</reference>
<dbReference type="InterPro" id="IPR008949">
    <property type="entry name" value="Isoprenoid_synthase_dom_sf"/>
</dbReference>
<evidence type="ECO:0000256" key="5">
    <source>
        <dbReference type="ARBA" id="ARBA00022792"/>
    </source>
</evidence>
<keyword evidence="8" id="KW-0472">Membrane</keyword>
<name>A0A2B4SSA3_STYPI</name>